<dbReference type="SUPFAM" id="SSF101801">
    <property type="entry name" value="Surface presentation of antigens (SPOA)"/>
    <property type="match status" value="1"/>
</dbReference>
<dbReference type="Proteomes" id="UP000244069">
    <property type="component" value="Unassembled WGS sequence"/>
</dbReference>
<dbReference type="EMBL" id="QBKN01000028">
    <property type="protein sequence ID" value="PTX41527.1"/>
    <property type="molecule type" value="Genomic_DNA"/>
</dbReference>
<feature type="compositionally biased region" description="Low complexity" evidence="1">
    <location>
        <begin position="356"/>
        <end position="372"/>
    </location>
</feature>
<evidence type="ECO:0000313" key="4">
    <source>
        <dbReference type="Proteomes" id="UP000244069"/>
    </source>
</evidence>
<feature type="region of interest" description="Disordered" evidence="1">
    <location>
        <begin position="329"/>
        <end position="406"/>
    </location>
</feature>
<dbReference type="AlphaFoldDB" id="A0A2T6ACI8"/>
<dbReference type="Pfam" id="PF01052">
    <property type="entry name" value="FliMN_C"/>
    <property type="match status" value="1"/>
</dbReference>
<keyword evidence="3" id="KW-0282">Flagellum</keyword>
<reference evidence="3 4" key="1">
    <citation type="submission" date="2018-04" db="EMBL/GenBank/DDBJ databases">
        <title>Genomic Encyclopedia of Archaeal and Bacterial Type Strains, Phase II (KMG-II): from individual species to whole genera.</title>
        <authorList>
            <person name="Goeker M."/>
        </authorList>
    </citation>
    <scope>NUCLEOTIDE SEQUENCE [LARGE SCALE GENOMIC DNA]</scope>
    <source>
        <strain evidence="3 4">DSM 29329</strain>
    </source>
</reference>
<dbReference type="InterPro" id="IPR036429">
    <property type="entry name" value="SpoA-like_sf"/>
</dbReference>
<gene>
    <name evidence="3" type="ORF">C8N44_12811</name>
</gene>
<comment type="caution">
    <text evidence="3">The sequence shown here is derived from an EMBL/GenBank/DDBJ whole genome shotgun (WGS) entry which is preliminary data.</text>
</comment>
<evidence type="ECO:0000256" key="1">
    <source>
        <dbReference type="SAM" id="MobiDB-lite"/>
    </source>
</evidence>
<evidence type="ECO:0000313" key="3">
    <source>
        <dbReference type="EMBL" id="PTX41527.1"/>
    </source>
</evidence>
<name>A0A2T6ACI8_9RHOB</name>
<sequence length="406" mass="43240">MTEAMRQDVLGQKAQAARRAYEARAMSPAKALRRALSRTADLLWDLALVTQGVTQEMLDQDGVIEALRPGELLLLLDGPDGAVGLVSIDRELMTGLIEVQTIQQVTQIPIENRPLTPTDAAMMAPLIDGTLGRLVENLEGHPICPQLDGYRFGAMIEDSRGASLLLDASSYRLFRVSMDLALGRRRGEMQIIFPERDLRSSSFGAPDALGPYEKRVKLLPAKLDAVLARVRIPLRKVRGLKPGELIPLPPEVLDGVELLAGEGKIVARGRLGQLNGMRAVRLTWPEMAGGGEGPGDLLDGEGFEAEDAAGGLAALSAPEELGGDFDFGGGMDSGFEAEETPDFGGFGGDEPEELPDLPSLDFDGGGDFDFSSVDAAGEGEGGEELPDLGDFAGGSMDFDFEDSDDS</sequence>
<dbReference type="InterPro" id="IPR001543">
    <property type="entry name" value="FliN-like_C"/>
</dbReference>
<keyword evidence="3" id="KW-0969">Cilium</keyword>
<organism evidence="3 4">
    <name type="scientific">Allosediminivita pacifica</name>
    <dbReference type="NCBI Taxonomy" id="1267769"/>
    <lineage>
        <taxon>Bacteria</taxon>
        <taxon>Pseudomonadati</taxon>
        <taxon>Pseudomonadota</taxon>
        <taxon>Alphaproteobacteria</taxon>
        <taxon>Rhodobacterales</taxon>
        <taxon>Paracoccaceae</taxon>
        <taxon>Allosediminivita</taxon>
    </lineage>
</organism>
<accession>A0A2T6ACI8</accession>
<proteinExistence type="predicted"/>
<dbReference type="Gene3D" id="2.30.330.10">
    <property type="entry name" value="SpoA-like"/>
    <property type="match status" value="1"/>
</dbReference>
<evidence type="ECO:0000259" key="2">
    <source>
        <dbReference type="Pfam" id="PF01052"/>
    </source>
</evidence>
<protein>
    <submittedName>
        <fullName evidence="3">Type III flagellar switch regulator (C-ring) FliN</fullName>
    </submittedName>
</protein>
<keyword evidence="4" id="KW-1185">Reference proteome</keyword>
<keyword evidence="3" id="KW-0966">Cell projection</keyword>
<feature type="domain" description="Flagellar motor switch protein FliN-like C-terminal" evidence="2">
    <location>
        <begin position="216"/>
        <end position="283"/>
    </location>
</feature>
<dbReference type="OrthoDB" id="7824563at2"/>